<evidence type="ECO:0000256" key="1">
    <source>
        <dbReference type="SAM" id="MobiDB-lite"/>
    </source>
</evidence>
<accession>A0AB33K8B0</accession>
<feature type="compositionally biased region" description="Basic and acidic residues" evidence="1">
    <location>
        <begin position="11"/>
        <end position="21"/>
    </location>
</feature>
<sequence length="49" mass="5440">MGDRPEDDPQQEQRGDKDEHGGTSLCDDAFRPGTSRTAFGVRVFTDLEV</sequence>
<evidence type="ECO:0000313" key="2">
    <source>
        <dbReference type="EMBL" id="BFP52017.1"/>
    </source>
</evidence>
<reference evidence="2" key="1">
    <citation type="submission" date="2024-07" db="EMBL/GenBank/DDBJ databases">
        <title>Complete genome sequences of cellulolytic bacteria, Kitasatospora sp. CMC57 and Streptomyces sp. CMC78, isolated from Japanese agricultural soil.</title>
        <authorList>
            <person name="Hashimoto T."/>
            <person name="Ito M."/>
            <person name="Iwamoto M."/>
            <person name="Fukahori D."/>
            <person name="Shoda T."/>
            <person name="Sakoda M."/>
            <person name="Morohoshi T."/>
            <person name="Mitsuboshi M."/>
            <person name="Nishizawa T."/>
        </authorList>
    </citation>
    <scope>NUCLEOTIDE SEQUENCE</scope>
    <source>
        <strain evidence="2">CMC78</strain>
    </source>
</reference>
<gene>
    <name evidence="2" type="ORF">SCMC78_18240</name>
</gene>
<feature type="region of interest" description="Disordered" evidence="1">
    <location>
        <begin position="1"/>
        <end position="32"/>
    </location>
</feature>
<proteinExistence type="predicted"/>
<protein>
    <submittedName>
        <fullName evidence="2">Uncharacterized protein</fullName>
    </submittedName>
</protein>
<name>A0AB33K8B0_9ACTN</name>
<organism evidence="2">
    <name type="scientific">Streptomyces sp. CMC78</name>
    <dbReference type="NCBI Taxonomy" id="3231512"/>
    <lineage>
        <taxon>Bacteria</taxon>
        <taxon>Bacillati</taxon>
        <taxon>Actinomycetota</taxon>
        <taxon>Actinomycetes</taxon>
        <taxon>Kitasatosporales</taxon>
        <taxon>Streptomycetaceae</taxon>
        <taxon>Streptomyces</taxon>
    </lineage>
</organism>
<dbReference type="AlphaFoldDB" id="A0AB33K8B0"/>
<feature type="compositionally biased region" description="Acidic residues" evidence="1">
    <location>
        <begin position="1"/>
        <end position="10"/>
    </location>
</feature>
<dbReference type="EMBL" id="AP035884">
    <property type="protein sequence ID" value="BFP52017.1"/>
    <property type="molecule type" value="Genomic_DNA"/>
</dbReference>
<dbReference type="KEGG" id="stcm:SCMC78_18240"/>